<protein>
    <submittedName>
        <fullName evidence="1">Uncharacterized protein</fullName>
    </submittedName>
</protein>
<name>A0A5J9U4W7_9POAL</name>
<keyword evidence="2" id="KW-1185">Reference proteome</keyword>
<evidence type="ECO:0000313" key="1">
    <source>
        <dbReference type="EMBL" id="TVU18210.1"/>
    </source>
</evidence>
<proteinExistence type="predicted"/>
<dbReference type="Gramene" id="TVU18210">
    <property type="protein sequence ID" value="TVU18210"/>
    <property type="gene ID" value="EJB05_34294"/>
</dbReference>
<sequence>MYQIPKHVEPPSSKGALHKGFKDLMKKPEEPEGINPFFQDAPSFPFRMQSNPKRMAIWFKWLINEIRAGMTKQSASENKGIAKFILEMAMEDPETREQIGYCYKLVVTPESGYFKVVLIPHRELVDELGDAAKPIELAFDFANLYSLSQYLVSL</sequence>
<dbReference type="AlphaFoldDB" id="A0A5J9U4W7"/>
<accession>A0A5J9U4W7</accession>
<reference evidence="1 2" key="1">
    <citation type="journal article" date="2019" name="Sci. Rep.">
        <title>A high-quality genome of Eragrostis curvula grass provides insights into Poaceae evolution and supports new strategies to enhance forage quality.</title>
        <authorList>
            <person name="Carballo J."/>
            <person name="Santos B.A.C.M."/>
            <person name="Zappacosta D."/>
            <person name="Garbus I."/>
            <person name="Selva J.P."/>
            <person name="Gallo C.A."/>
            <person name="Diaz A."/>
            <person name="Albertini E."/>
            <person name="Caccamo M."/>
            <person name="Echenique V."/>
        </authorList>
    </citation>
    <scope>NUCLEOTIDE SEQUENCE [LARGE SCALE GENOMIC DNA]</scope>
    <source>
        <strain evidence="2">cv. Victoria</strain>
        <tissue evidence="1">Leaf</tissue>
    </source>
</reference>
<dbReference type="Proteomes" id="UP000324897">
    <property type="component" value="Chromosome 7"/>
</dbReference>
<comment type="caution">
    <text evidence="1">The sequence shown here is derived from an EMBL/GenBank/DDBJ whole genome shotgun (WGS) entry which is preliminary data.</text>
</comment>
<gene>
    <name evidence="1" type="ORF">EJB05_34294</name>
</gene>
<evidence type="ECO:0000313" key="2">
    <source>
        <dbReference type="Proteomes" id="UP000324897"/>
    </source>
</evidence>
<dbReference type="EMBL" id="RWGY01000029">
    <property type="protein sequence ID" value="TVU18210.1"/>
    <property type="molecule type" value="Genomic_DNA"/>
</dbReference>
<organism evidence="1 2">
    <name type="scientific">Eragrostis curvula</name>
    <name type="common">weeping love grass</name>
    <dbReference type="NCBI Taxonomy" id="38414"/>
    <lineage>
        <taxon>Eukaryota</taxon>
        <taxon>Viridiplantae</taxon>
        <taxon>Streptophyta</taxon>
        <taxon>Embryophyta</taxon>
        <taxon>Tracheophyta</taxon>
        <taxon>Spermatophyta</taxon>
        <taxon>Magnoliopsida</taxon>
        <taxon>Liliopsida</taxon>
        <taxon>Poales</taxon>
        <taxon>Poaceae</taxon>
        <taxon>PACMAD clade</taxon>
        <taxon>Chloridoideae</taxon>
        <taxon>Eragrostideae</taxon>
        <taxon>Eragrostidinae</taxon>
        <taxon>Eragrostis</taxon>
    </lineage>
</organism>